<organism evidence="2 3">
    <name type="scientific">Drosophila lebanonensis</name>
    <name type="common">Fruit fly</name>
    <name type="synonym">Scaptodrosophila lebanonensis</name>
    <dbReference type="NCBI Taxonomy" id="7225"/>
    <lineage>
        <taxon>Eukaryota</taxon>
        <taxon>Metazoa</taxon>
        <taxon>Ecdysozoa</taxon>
        <taxon>Arthropoda</taxon>
        <taxon>Hexapoda</taxon>
        <taxon>Insecta</taxon>
        <taxon>Pterygota</taxon>
        <taxon>Neoptera</taxon>
        <taxon>Endopterygota</taxon>
        <taxon>Diptera</taxon>
        <taxon>Brachycera</taxon>
        <taxon>Muscomorpha</taxon>
        <taxon>Ephydroidea</taxon>
        <taxon>Drosophilidae</taxon>
        <taxon>Scaptodrosophila</taxon>
    </lineage>
</organism>
<evidence type="ECO:0000256" key="1">
    <source>
        <dbReference type="SAM" id="Phobius"/>
    </source>
</evidence>
<feature type="transmembrane region" description="Helical" evidence="1">
    <location>
        <begin position="99"/>
        <end position="124"/>
    </location>
</feature>
<accession>A0A6J2TMZ5</accession>
<feature type="transmembrane region" description="Helical" evidence="1">
    <location>
        <begin position="130"/>
        <end position="152"/>
    </location>
</feature>
<keyword evidence="2" id="KW-1185">Reference proteome</keyword>
<reference evidence="3" key="1">
    <citation type="submission" date="2025-08" db="UniProtKB">
        <authorList>
            <consortium name="RefSeq"/>
        </authorList>
    </citation>
    <scope>IDENTIFICATION</scope>
    <source>
        <strain evidence="3">11010-0011.00</strain>
        <tissue evidence="3">Whole body</tissue>
    </source>
</reference>
<dbReference type="RefSeq" id="XP_030376362.1">
    <property type="nucleotide sequence ID" value="XM_030520502.1"/>
</dbReference>
<sequence>MNPELAVNPEQSAAEVRRNLRRKKILESAKNRLEKLNGRACDVQARIVDNPTEVLQYSDPEVEPDSPIHTPFQGGLPKNLFTETEPVTTNKFIKSRGHIFVSALIGYAVSIYTSSSIFLVPGLLTIIELIYFRAYQSFNSNSLIMPLILLLTSSRLSSKINQINAILSITQSVLVDLAICIFCFCFIGYIQGTLNITYFNIVYMLSKKHGESFWIIACIIWKPICVTKIEVTQMHVHMYYI</sequence>
<evidence type="ECO:0000313" key="3">
    <source>
        <dbReference type="RefSeq" id="XP_030376362.1"/>
    </source>
</evidence>
<evidence type="ECO:0000313" key="2">
    <source>
        <dbReference type="Proteomes" id="UP000504634"/>
    </source>
</evidence>
<dbReference type="OrthoDB" id="9895378at2759"/>
<proteinExistence type="predicted"/>
<keyword evidence="1" id="KW-1133">Transmembrane helix</keyword>
<protein>
    <submittedName>
        <fullName evidence="3">Uncharacterized protein LOC115625454</fullName>
    </submittedName>
</protein>
<feature type="transmembrane region" description="Helical" evidence="1">
    <location>
        <begin position="173"/>
        <end position="192"/>
    </location>
</feature>
<dbReference type="AlphaFoldDB" id="A0A6J2TMZ5"/>
<name>A0A6J2TMZ5_DROLE</name>
<dbReference type="Proteomes" id="UP000504634">
    <property type="component" value="Unplaced"/>
</dbReference>
<dbReference type="GeneID" id="115625454"/>
<keyword evidence="1" id="KW-0812">Transmembrane</keyword>
<keyword evidence="1" id="KW-0472">Membrane</keyword>
<gene>
    <name evidence="3" type="primary">LOC115625454</name>
</gene>